<accession>A0ABW2KYC3</accession>
<name>A0ABW2KYC3_9PROT</name>
<gene>
    <name evidence="2" type="ORF">ACFQPS_12530</name>
</gene>
<dbReference type="EMBL" id="JBHTCM010000010">
    <property type="protein sequence ID" value="MFC7333990.1"/>
    <property type="molecule type" value="Genomic_DNA"/>
</dbReference>
<evidence type="ECO:0000313" key="3">
    <source>
        <dbReference type="Proteomes" id="UP001596456"/>
    </source>
</evidence>
<dbReference type="Proteomes" id="UP001596456">
    <property type="component" value="Unassembled WGS sequence"/>
</dbReference>
<comment type="caution">
    <text evidence="2">The sequence shown here is derived from an EMBL/GenBank/DDBJ whole genome shotgun (WGS) entry which is preliminary data.</text>
</comment>
<protein>
    <submittedName>
        <fullName evidence="2">Uncharacterized protein</fullName>
    </submittedName>
</protein>
<evidence type="ECO:0000313" key="2">
    <source>
        <dbReference type="EMBL" id="MFC7333990.1"/>
    </source>
</evidence>
<keyword evidence="1" id="KW-0175">Coiled coil</keyword>
<sequence length="485" mass="55545">MLPFATEFPISNKINREIFVNEAITWLQGIKGSTVLSSNSEQDFDIENATIRSNSGEEFRLRELKIENSWEAIGFRHDNPDNLGRVWRTEAVLKRRASIDSQHLVRIRTQCIARTPDAHLEIPRKPYFIKTLIKNNFGGMDLNLKITDSPIWLDESEECIETARAATLGAATEFLPVVYISAKNDGGWLLNEKEIERLAFDLGGVAHVLVEPSRMFSFLLRDKCEGQNYYGGAVGIIIPGKGTIRRLLGGWQFQNSGELSNSIKRTVIDLRGRMPAIGWDWTELQEQTLRLQRDRDRHRLTAEESERLYEEEIENLKDEILELRQQIEACQIPEISSADQNPITSDNIVRILGPEIYNGEIMDRLRFLARVTQNSNSSIDIDDRSKIIFKILLERISTSPALDELRQDLDRATKNPKRVSDELTSLLSRHGYRKKNENKHIRMEAADQFEGLASITVPKTPSDTRGLTNLRKEIERKLGITRLHD</sequence>
<reference evidence="3" key="1">
    <citation type="journal article" date="2019" name="Int. J. Syst. Evol. Microbiol.">
        <title>The Global Catalogue of Microorganisms (GCM) 10K type strain sequencing project: providing services to taxonomists for standard genome sequencing and annotation.</title>
        <authorList>
            <consortium name="The Broad Institute Genomics Platform"/>
            <consortium name="The Broad Institute Genome Sequencing Center for Infectious Disease"/>
            <person name="Wu L."/>
            <person name="Ma J."/>
        </authorList>
    </citation>
    <scope>NUCLEOTIDE SEQUENCE [LARGE SCALE GENOMIC DNA]</scope>
    <source>
        <strain evidence="3">CGMCC 1.16275</strain>
    </source>
</reference>
<dbReference type="RefSeq" id="WP_377359439.1">
    <property type="nucleotide sequence ID" value="NZ_JBHTCM010000010.1"/>
</dbReference>
<proteinExistence type="predicted"/>
<evidence type="ECO:0000256" key="1">
    <source>
        <dbReference type="SAM" id="Coils"/>
    </source>
</evidence>
<keyword evidence="3" id="KW-1185">Reference proteome</keyword>
<feature type="coiled-coil region" evidence="1">
    <location>
        <begin position="299"/>
        <end position="326"/>
    </location>
</feature>
<organism evidence="2 3">
    <name type="scientific">Rhodocista pekingensis</name>
    <dbReference type="NCBI Taxonomy" id="201185"/>
    <lineage>
        <taxon>Bacteria</taxon>
        <taxon>Pseudomonadati</taxon>
        <taxon>Pseudomonadota</taxon>
        <taxon>Alphaproteobacteria</taxon>
        <taxon>Rhodospirillales</taxon>
        <taxon>Azospirillaceae</taxon>
        <taxon>Rhodocista</taxon>
    </lineage>
</organism>